<name>A0A1M6QZ43_9BURK</name>
<evidence type="ECO:0000313" key="1">
    <source>
        <dbReference type="EMBL" id="SHK25420.1"/>
    </source>
</evidence>
<reference evidence="1 2" key="1">
    <citation type="submission" date="2016-11" db="EMBL/GenBank/DDBJ databases">
        <authorList>
            <person name="Jaros S."/>
            <person name="Januszkiewicz K."/>
            <person name="Wedrychowicz H."/>
        </authorList>
    </citation>
    <scope>NUCLEOTIDE SEQUENCE [LARGE SCALE GENOMIC DNA]</scope>
    <source>
        <strain evidence="1 2">LMG 20594</strain>
    </source>
</reference>
<dbReference type="AlphaFoldDB" id="A0A1M6QZ43"/>
<organism evidence="1 2">
    <name type="scientific">Paraburkholderia terricola</name>
    <dbReference type="NCBI Taxonomy" id="169427"/>
    <lineage>
        <taxon>Bacteria</taxon>
        <taxon>Pseudomonadati</taxon>
        <taxon>Pseudomonadota</taxon>
        <taxon>Betaproteobacteria</taxon>
        <taxon>Burkholderiales</taxon>
        <taxon>Burkholderiaceae</taxon>
        <taxon>Paraburkholderia</taxon>
    </lineage>
</organism>
<dbReference type="RefSeq" id="WP_200799512.1">
    <property type="nucleotide sequence ID" value="NZ_CADFGY010000020.1"/>
</dbReference>
<dbReference type="Proteomes" id="UP000184395">
    <property type="component" value="Unassembled WGS sequence"/>
</dbReference>
<gene>
    <name evidence="1" type="ORF">SAMN05192548_101722</name>
</gene>
<dbReference type="STRING" id="169427.SAMN05192548_101722"/>
<accession>A0A1M6QZ43</accession>
<proteinExistence type="predicted"/>
<sequence>MPKDNDVPMPVPDPALAIAVDTVPVTFRDRAFRSRTLVLSDGCTLSVEKSTVTASDQEQLALLERHPDFERVADGA</sequence>
<dbReference type="EMBL" id="FRAB01000017">
    <property type="protein sequence ID" value="SHK25420.1"/>
    <property type="molecule type" value="Genomic_DNA"/>
</dbReference>
<evidence type="ECO:0000313" key="2">
    <source>
        <dbReference type="Proteomes" id="UP000184395"/>
    </source>
</evidence>
<protein>
    <submittedName>
        <fullName evidence="1">Uncharacterized protein</fullName>
    </submittedName>
</protein>